<evidence type="ECO:0000256" key="1">
    <source>
        <dbReference type="SAM" id="Coils"/>
    </source>
</evidence>
<feature type="coiled-coil region" evidence="1">
    <location>
        <begin position="387"/>
        <end position="558"/>
    </location>
</feature>
<dbReference type="Proteomes" id="UP000051952">
    <property type="component" value="Unassembled WGS sequence"/>
</dbReference>
<gene>
    <name evidence="3" type="ORF">BSAL_09195</name>
</gene>
<organism evidence="3 4">
    <name type="scientific">Bodo saltans</name>
    <name type="common">Flagellated protozoan</name>
    <dbReference type="NCBI Taxonomy" id="75058"/>
    <lineage>
        <taxon>Eukaryota</taxon>
        <taxon>Discoba</taxon>
        <taxon>Euglenozoa</taxon>
        <taxon>Kinetoplastea</taxon>
        <taxon>Metakinetoplastina</taxon>
        <taxon>Eubodonida</taxon>
        <taxon>Bodonidae</taxon>
        <taxon>Bodo</taxon>
    </lineage>
</organism>
<proteinExistence type="predicted"/>
<feature type="compositionally biased region" description="Polar residues" evidence="2">
    <location>
        <begin position="820"/>
        <end position="841"/>
    </location>
</feature>
<accession>A0A0S4JDZ6</accession>
<dbReference type="VEuPathDB" id="TriTrypDB:BSAL_09195"/>
<keyword evidence="1" id="KW-0175">Coiled coil</keyword>
<keyword evidence="4" id="KW-1185">Reference proteome</keyword>
<protein>
    <submittedName>
        <fullName evidence="3">Uncharacterized protein</fullName>
    </submittedName>
</protein>
<evidence type="ECO:0000313" key="4">
    <source>
        <dbReference type="Proteomes" id="UP000051952"/>
    </source>
</evidence>
<evidence type="ECO:0000313" key="3">
    <source>
        <dbReference type="EMBL" id="CUG87213.1"/>
    </source>
</evidence>
<dbReference type="EMBL" id="CYKH01001475">
    <property type="protein sequence ID" value="CUG87213.1"/>
    <property type="molecule type" value="Genomic_DNA"/>
</dbReference>
<feature type="region of interest" description="Disordered" evidence="2">
    <location>
        <begin position="784"/>
        <end position="864"/>
    </location>
</feature>
<evidence type="ECO:0000256" key="2">
    <source>
        <dbReference type="SAM" id="MobiDB-lite"/>
    </source>
</evidence>
<feature type="region of interest" description="Disordered" evidence="2">
    <location>
        <begin position="620"/>
        <end position="639"/>
    </location>
</feature>
<reference evidence="4" key="1">
    <citation type="submission" date="2015-09" db="EMBL/GenBank/DDBJ databases">
        <authorList>
            <consortium name="Pathogen Informatics"/>
        </authorList>
    </citation>
    <scope>NUCLEOTIDE SEQUENCE [LARGE SCALE GENOMIC DNA]</scope>
    <source>
        <strain evidence="4">Lake Konstanz</strain>
    </source>
</reference>
<name>A0A0S4JDZ6_BODSA</name>
<sequence>MTNVVCSTAVFPDEFEVSAGMMKKGTELRQPASPLANASTLVKDMSPTNSCRSDETSQELLQSQTLTSTEHNQVVLQVQWNVEMMKLKLLNLFEVAPVPFEEENELLRIQALQESATVNSDSQNEPTRSRPSSGTKRQSASTRASQHACIAIDGIFRFAFEEISLRWHGLQERPFSLRAFHQVAKEQIVLRDLAQAASTQEKAKRLHLEAEVRELMFKVDSDTRQHDDNVKVLLTENRVLRQRIMDLQLKLKVDEPVPQLFDARAPQVTTQGAFDDNQIQIDANEKHYETLNRRLTEECMLLAHTLEQRNIIVKTLSSELSASKQLASSVKEDFRRFVNDQESADSDFRKLFTQNEQATIVAKHECSEAIARASEAESRMTYLAGEVEGLETKINSLDLERESALAERDHLRGRNNELLFEAERAREELEVANEAAAKEARELKMLLETARNRIVELENDGTRAKLDVALAENSALQEKVKTLQRAVESRDRQIVSIKADHKQEVGKLEETISSCRSEFESAKVKFEDLLKREHQKGLELAAKKVSEASEKFDEERQQFRAAIHNTERTITDLTHEVMLFHRQSTILEKFLKNHCAKDELRTLAKMLLKRDLRNTILQLGGESDGGANQNTVTGDGEHTPRTRLYFGMQRAFHPEDVQLRLTMASDHQGGEPLHFSQAIVLKSTITEDFIAALSKHEPGDALPDFTTQMGKARSPSNVEDKSIFEAPSSMMMDELKSLIVQSKLEVKALKDELFTTHHEIQSLQSAGIQTSFASAHSLAGSARRVIRSAGRSRPSSAVTHRSDDTGCESPTLMSVEGPNSLPTANLSFHGSTPIHQTQSRSTIRRSETNTAPEKNSTDLRTSASNVSAAPFMTENEAPFTMAREFPGLQHAAEFIDLIESFFSLRRQLTSLVNVCVAQAEYGDLHPNDLASVQDLLHTKFTIFRAVESENNTMLHRLHRKKEDLMRHREEELERVLSAMQNIAVTHPKESANLLRVAKTASRSRQAHPIQLVRTLVSEDSGHISAVVVRPRSQQSMHRVTPSPSDVVVSGAAALLSMRSRAASATPHKR</sequence>
<feature type="region of interest" description="Disordered" evidence="2">
    <location>
        <begin position="116"/>
        <end position="143"/>
    </location>
</feature>
<dbReference type="AlphaFoldDB" id="A0A0S4JDZ6"/>
<feature type="compositionally biased region" description="Polar residues" evidence="2">
    <location>
        <begin position="848"/>
        <end position="864"/>
    </location>
</feature>